<dbReference type="EMBL" id="JAAHBV010000078">
    <property type="protein sequence ID" value="NER59429.1"/>
    <property type="molecule type" value="Genomic_DNA"/>
</dbReference>
<protein>
    <submittedName>
        <fullName evidence="2">Uncharacterized protein</fullName>
    </submittedName>
</protein>
<accession>A0A6B3P0U7</accession>
<proteinExistence type="predicted"/>
<accession>A0A6M0CV13</accession>
<dbReference type="RefSeq" id="WP_163947525.1">
    <property type="nucleotide sequence ID" value="NZ_JAAHBU010000265.1"/>
</dbReference>
<gene>
    <name evidence="1" type="ORF">G3435_04435</name>
    <name evidence="2" type="ORF">G3436_17765</name>
</gene>
<organism evidence="2 4">
    <name type="scientific">Pseudomonas brassicae</name>
    <dbReference type="NCBI Taxonomy" id="2708063"/>
    <lineage>
        <taxon>Bacteria</taxon>
        <taxon>Pseudomonadati</taxon>
        <taxon>Pseudomonadota</taxon>
        <taxon>Gammaproteobacteria</taxon>
        <taxon>Pseudomonadales</taxon>
        <taxon>Pseudomonadaceae</taxon>
        <taxon>Pseudomonas</taxon>
    </lineage>
</organism>
<comment type="caution">
    <text evidence="2">The sequence shown here is derived from an EMBL/GenBank/DDBJ whole genome shotgun (WGS) entry which is preliminary data.</text>
</comment>
<dbReference type="AlphaFoldDB" id="A0A6B3P0U7"/>
<name>A0A6B3P0U7_9PSED</name>
<evidence type="ECO:0000313" key="1">
    <source>
        <dbReference type="EMBL" id="NER59429.1"/>
    </source>
</evidence>
<dbReference type="EMBL" id="JAAHBU010000265">
    <property type="protein sequence ID" value="NER65374.1"/>
    <property type="molecule type" value="Genomic_DNA"/>
</dbReference>
<dbReference type="Proteomes" id="UP000480410">
    <property type="component" value="Unassembled WGS sequence"/>
</dbReference>
<reference evidence="3 4" key="1">
    <citation type="submission" date="2020-02" db="EMBL/GenBank/DDBJ databases">
        <title>Broccoli isolated Pseudomonas sp.</title>
        <authorList>
            <person name="Fujikawa T."/>
            <person name="Sawada H."/>
        </authorList>
    </citation>
    <scope>NUCLEOTIDE SEQUENCE [LARGE SCALE GENOMIC DNA]</scope>
    <source>
        <strain evidence="2 4">MAFF212427</strain>
        <strain evidence="1 3">MAFF212428</strain>
    </source>
</reference>
<keyword evidence="4" id="KW-1185">Reference proteome</keyword>
<sequence length="64" mass="6724">MVATKAPYLAGGELGDVKKADAGGHHDEARTGTAQTAIGFFCDCKCIGHSTGFSVFVHIRFPVQ</sequence>
<evidence type="ECO:0000313" key="4">
    <source>
        <dbReference type="Proteomes" id="UP000482634"/>
    </source>
</evidence>
<evidence type="ECO:0000313" key="3">
    <source>
        <dbReference type="Proteomes" id="UP000480410"/>
    </source>
</evidence>
<dbReference type="Proteomes" id="UP000482634">
    <property type="component" value="Unassembled WGS sequence"/>
</dbReference>
<evidence type="ECO:0000313" key="2">
    <source>
        <dbReference type="EMBL" id="NER65374.1"/>
    </source>
</evidence>